<comment type="caution">
    <text evidence="2">The sequence shown here is derived from an EMBL/GenBank/DDBJ whole genome shotgun (WGS) entry which is preliminary data.</text>
</comment>
<dbReference type="AlphaFoldDB" id="A0A117P5J1"/>
<organism evidence="2 3">
    <name type="scientific">Streptomyces curacoi</name>
    <dbReference type="NCBI Taxonomy" id="146536"/>
    <lineage>
        <taxon>Bacteria</taxon>
        <taxon>Bacillati</taxon>
        <taxon>Actinomycetota</taxon>
        <taxon>Actinomycetes</taxon>
        <taxon>Kitasatosporales</taxon>
        <taxon>Streptomycetaceae</taxon>
        <taxon>Streptomyces</taxon>
    </lineage>
</organism>
<sequence length="102" mass="11037">MVVGLAHHVLGEVPVALVVPGPGGIEARRELAECRTPLADYKVPAEIREIAAVPRTASWWAVWPLATSPLYEPQSSRQVFQEGTVLQDRGLFGGPAWGEPEP</sequence>
<protein>
    <recommendedName>
        <fullName evidence="1">AMP-binding enzyme C-terminal domain-containing protein</fullName>
    </recommendedName>
</protein>
<proteinExistence type="predicted"/>
<reference evidence="2 3" key="1">
    <citation type="submission" date="2015-10" db="EMBL/GenBank/DDBJ databases">
        <title>Draft genome sequence of Streptomyces curacoi DSM 40107, type strain for the species Streptomyces curacoi.</title>
        <authorList>
            <person name="Ruckert C."/>
            <person name="Winkler A."/>
            <person name="Kalinowski J."/>
            <person name="Kampfer P."/>
            <person name="Glaeser S."/>
        </authorList>
    </citation>
    <scope>NUCLEOTIDE SEQUENCE [LARGE SCALE GENOMIC DNA]</scope>
    <source>
        <strain evidence="2 3">DSM 40107</strain>
    </source>
</reference>
<dbReference type="Pfam" id="PF13193">
    <property type="entry name" value="AMP-binding_C"/>
    <property type="match status" value="1"/>
</dbReference>
<gene>
    <name evidence="2" type="ORF">AQI70_22025</name>
</gene>
<evidence type="ECO:0000313" key="3">
    <source>
        <dbReference type="Proteomes" id="UP000054024"/>
    </source>
</evidence>
<dbReference type="InterPro" id="IPR025110">
    <property type="entry name" value="AMP-bd_C"/>
</dbReference>
<name>A0A117P5J1_9ACTN</name>
<dbReference type="EMBL" id="LMWJ01000015">
    <property type="protein sequence ID" value="KUM73444.1"/>
    <property type="molecule type" value="Genomic_DNA"/>
</dbReference>
<feature type="domain" description="AMP-binding enzyme C-terminal" evidence="1">
    <location>
        <begin position="2"/>
        <end position="58"/>
    </location>
</feature>
<accession>A0A117P5J1</accession>
<dbReference type="STRING" id="146536.AQI70_22025"/>
<dbReference type="SUPFAM" id="SSF56801">
    <property type="entry name" value="Acetyl-CoA synthetase-like"/>
    <property type="match status" value="1"/>
</dbReference>
<evidence type="ECO:0000313" key="2">
    <source>
        <dbReference type="EMBL" id="KUM73444.1"/>
    </source>
</evidence>
<keyword evidence="3" id="KW-1185">Reference proteome</keyword>
<dbReference type="InterPro" id="IPR045851">
    <property type="entry name" value="AMP-bd_C_sf"/>
</dbReference>
<dbReference type="Gene3D" id="3.30.300.30">
    <property type="match status" value="1"/>
</dbReference>
<dbReference type="Proteomes" id="UP000054024">
    <property type="component" value="Unassembled WGS sequence"/>
</dbReference>
<evidence type="ECO:0000259" key="1">
    <source>
        <dbReference type="Pfam" id="PF13193"/>
    </source>
</evidence>